<proteinExistence type="predicted"/>
<keyword evidence="2" id="KW-1185">Reference proteome</keyword>
<gene>
    <name evidence="1" type="ORF">BDP27DRAFT_79545</name>
</gene>
<accession>A0A9P5U3L8</accession>
<reference evidence="1" key="1">
    <citation type="submission" date="2020-11" db="EMBL/GenBank/DDBJ databases">
        <authorList>
            <consortium name="DOE Joint Genome Institute"/>
            <person name="Ahrendt S."/>
            <person name="Riley R."/>
            <person name="Andreopoulos W."/>
            <person name="Labutti K."/>
            <person name="Pangilinan J."/>
            <person name="Ruiz-Duenas F.J."/>
            <person name="Barrasa J.M."/>
            <person name="Sanchez-Garcia M."/>
            <person name="Camarero S."/>
            <person name="Miyauchi S."/>
            <person name="Serrano A."/>
            <person name="Linde D."/>
            <person name="Babiker R."/>
            <person name="Drula E."/>
            <person name="Ayuso-Fernandez I."/>
            <person name="Pacheco R."/>
            <person name="Padilla G."/>
            <person name="Ferreira P."/>
            <person name="Barriuso J."/>
            <person name="Kellner H."/>
            <person name="Castanera R."/>
            <person name="Alfaro M."/>
            <person name="Ramirez L."/>
            <person name="Pisabarro A.G."/>
            <person name="Kuo A."/>
            <person name="Tritt A."/>
            <person name="Lipzen A."/>
            <person name="He G."/>
            <person name="Yan M."/>
            <person name="Ng V."/>
            <person name="Cullen D."/>
            <person name="Martin F."/>
            <person name="Rosso M.-N."/>
            <person name="Henrissat B."/>
            <person name="Hibbett D."/>
            <person name="Martinez A.T."/>
            <person name="Grigoriev I.V."/>
        </authorList>
    </citation>
    <scope>NUCLEOTIDE SEQUENCE</scope>
    <source>
        <strain evidence="1">AH 40177</strain>
    </source>
</reference>
<comment type="caution">
    <text evidence="1">The sequence shown here is derived from an EMBL/GenBank/DDBJ whole genome shotgun (WGS) entry which is preliminary data.</text>
</comment>
<dbReference type="EMBL" id="JADNRY010000109">
    <property type="protein sequence ID" value="KAF9065071.1"/>
    <property type="molecule type" value="Genomic_DNA"/>
</dbReference>
<name>A0A9P5U3L8_9AGAR</name>
<sequence length="291" mass="34226">MGVYTLDNSEPCTFLFIHEPSWHRPFVVVVVRYNRDIWLDLVLNFETDKPNLEDIQQSYKYGKESTDMPQKNFDRIYKFLMDNVVILVEARRQKQSISDDLPSHIVNIRVINESHPIALPIRTYQYAFGVSFSSAINAGFSVLETYPNSCWETWANDTMNLVLYDGSSSGTICFQHEQGQIRFAVTFGIRQSGQLSLWSDVHFLKPEYKETAEDICNSYSNPYYNSYQKRFRRTIRKQVQGLRNTSLIADDTLVPRAPWRDWKWKVSVHSDVLGKFHNQYKSEIRIFRFKD</sequence>
<dbReference type="Proteomes" id="UP000772434">
    <property type="component" value="Unassembled WGS sequence"/>
</dbReference>
<protein>
    <submittedName>
        <fullName evidence="1">Uncharacterized protein</fullName>
    </submittedName>
</protein>
<evidence type="ECO:0000313" key="2">
    <source>
        <dbReference type="Proteomes" id="UP000772434"/>
    </source>
</evidence>
<dbReference type="AlphaFoldDB" id="A0A9P5U3L8"/>
<organism evidence="1 2">
    <name type="scientific">Rhodocollybia butyracea</name>
    <dbReference type="NCBI Taxonomy" id="206335"/>
    <lineage>
        <taxon>Eukaryota</taxon>
        <taxon>Fungi</taxon>
        <taxon>Dikarya</taxon>
        <taxon>Basidiomycota</taxon>
        <taxon>Agaricomycotina</taxon>
        <taxon>Agaricomycetes</taxon>
        <taxon>Agaricomycetidae</taxon>
        <taxon>Agaricales</taxon>
        <taxon>Marasmiineae</taxon>
        <taxon>Omphalotaceae</taxon>
        <taxon>Rhodocollybia</taxon>
    </lineage>
</organism>
<evidence type="ECO:0000313" key="1">
    <source>
        <dbReference type="EMBL" id="KAF9065071.1"/>
    </source>
</evidence>